<evidence type="ECO:0000256" key="9">
    <source>
        <dbReference type="SAM" id="MobiDB-lite"/>
    </source>
</evidence>
<proteinExistence type="predicted"/>
<evidence type="ECO:0000259" key="10">
    <source>
        <dbReference type="PROSITE" id="PS50157"/>
    </source>
</evidence>
<sequence length="294" mass="33681">MMNTDLKSRIVNAIVEICRKQQFYVDELKVEGTLCVTSDRTSVLITQISETIGEKGEKNEEEDDRLPQNSSYQETPVVRPDKQETANEAPSQASLVNVEEETLTKNDEGRFQCPMCPKSYSFKHTLKDHIKVNTHTGKRPHACKYCDLTFLHLASLCSHVRRVHAREIPMDHVCFVCNKKFNNEQYLKQHFSWCHKDYIDKGVLWSGERANKNSENNDTSMINEAVNSVINTPLLVNSPILNFSRLAAFTPNVFPGQNVFPNMLSIPSNDVKKEIDKDNDTNEDENLSKRQKMN</sequence>
<evidence type="ECO:0000256" key="4">
    <source>
        <dbReference type="ARBA" id="ARBA00022771"/>
    </source>
</evidence>
<name>A0A7I8VMJ2_9ANNE</name>
<protein>
    <submittedName>
        <fullName evidence="11">DgyrCDS4737</fullName>
    </submittedName>
</protein>
<dbReference type="Gene3D" id="3.30.160.60">
    <property type="entry name" value="Classic Zinc Finger"/>
    <property type="match status" value="2"/>
</dbReference>
<dbReference type="Pfam" id="PF00096">
    <property type="entry name" value="zf-C2H2"/>
    <property type="match status" value="1"/>
</dbReference>
<dbReference type="PROSITE" id="PS00028">
    <property type="entry name" value="ZINC_FINGER_C2H2_1"/>
    <property type="match status" value="3"/>
</dbReference>
<dbReference type="GO" id="GO:0006357">
    <property type="term" value="P:regulation of transcription by RNA polymerase II"/>
    <property type="evidence" value="ECO:0007669"/>
    <property type="project" value="TreeGrafter"/>
</dbReference>
<evidence type="ECO:0000256" key="5">
    <source>
        <dbReference type="ARBA" id="ARBA00022833"/>
    </source>
</evidence>
<dbReference type="PROSITE" id="PS50157">
    <property type="entry name" value="ZINC_FINGER_C2H2_2"/>
    <property type="match status" value="3"/>
</dbReference>
<evidence type="ECO:0000256" key="2">
    <source>
        <dbReference type="ARBA" id="ARBA00022723"/>
    </source>
</evidence>
<reference evidence="11 12" key="1">
    <citation type="submission" date="2020-08" db="EMBL/GenBank/DDBJ databases">
        <authorList>
            <person name="Hejnol A."/>
        </authorList>
    </citation>
    <scope>NUCLEOTIDE SEQUENCE [LARGE SCALE GENOMIC DNA]</scope>
</reference>
<keyword evidence="5" id="KW-0862">Zinc</keyword>
<evidence type="ECO:0000256" key="8">
    <source>
        <dbReference type="PROSITE-ProRule" id="PRU00042"/>
    </source>
</evidence>
<dbReference type="SUPFAM" id="SSF57667">
    <property type="entry name" value="beta-beta-alpha zinc fingers"/>
    <property type="match status" value="1"/>
</dbReference>
<dbReference type="PANTHER" id="PTHR24404:SF114">
    <property type="entry name" value="KLUMPFUSS, ISOFORM B-RELATED"/>
    <property type="match status" value="1"/>
</dbReference>
<dbReference type="PANTHER" id="PTHR24404">
    <property type="entry name" value="ZINC FINGER PROTEIN"/>
    <property type="match status" value="1"/>
</dbReference>
<evidence type="ECO:0000313" key="11">
    <source>
        <dbReference type="EMBL" id="CAD5115795.1"/>
    </source>
</evidence>
<comment type="caution">
    <text evidence="11">The sequence shown here is derived from an EMBL/GenBank/DDBJ whole genome shotgun (WGS) entry which is preliminary data.</text>
</comment>
<evidence type="ECO:0000256" key="1">
    <source>
        <dbReference type="ARBA" id="ARBA00004123"/>
    </source>
</evidence>
<feature type="region of interest" description="Disordered" evidence="9">
    <location>
        <begin position="271"/>
        <end position="294"/>
    </location>
</feature>
<feature type="region of interest" description="Disordered" evidence="9">
    <location>
        <begin position="54"/>
        <end position="94"/>
    </location>
</feature>
<evidence type="ECO:0000313" key="12">
    <source>
        <dbReference type="Proteomes" id="UP000549394"/>
    </source>
</evidence>
<gene>
    <name evidence="11" type="ORF">DGYR_LOCUS4494</name>
</gene>
<feature type="compositionally biased region" description="Basic and acidic residues" evidence="9">
    <location>
        <begin position="271"/>
        <end position="280"/>
    </location>
</feature>
<feature type="domain" description="C2H2-type" evidence="10">
    <location>
        <begin position="141"/>
        <end position="169"/>
    </location>
</feature>
<keyword evidence="12" id="KW-1185">Reference proteome</keyword>
<dbReference type="GO" id="GO:0000978">
    <property type="term" value="F:RNA polymerase II cis-regulatory region sequence-specific DNA binding"/>
    <property type="evidence" value="ECO:0007669"/>
    <property type="project" value="TreeGrafter"/>
</dbReference>
<organism evidence="11 12">
    <name type="scientific">Dimorphilus gyrociliatus</name>
    <dbReference type="NCBI Taxonomy" id="2664684"/>
    <lineage>
        <taxon>Eukaryota</taxon>
        <taxon>Metazoa</taxon>
        <taxon>Spiralia</taxon>
        <taxon>Lophotrochozoa</taxon>
        <taxon>Annelida</taxon>
        <taxon>Polychaeta</taxon>
        <taxon>Polychaeta incertae sedis</taxon>
        <taxon>Dinophilidae</taxon>
        <taxon>Dimorphilus</taxon>
    </lineage>
</organism>
<keyword evidence="3" id="KW-0677">Repeat</keyword>
<dbReference type="GO" id="GO:0005634">
    <property type="term" value="C:nucleus"/>
    <property type="evidence" value="ECO:0007669"/>
    <property type="project" value="UniProtKB-SubCell"/>
</dbReference>
<dbReference type="InterPro" id="IPR036236">
    <property type="entry name" value="Znf_C2H2_sf"/>
</dbReference>
<evidence type="ECO:0000256" key="3">
    <source>
        <dbReference type="ARBA" id="ARBA00022737"/>
    </source>
</evidence>
<feature type="domain" description="C2H2-type" evidence="10">
    <location>
        <begin position="111"/>
        <end position="140"/>
    </location>
</feature>
<feature type="domain" description="C2H2-type" evidence="10">
    <location>
        <begin position="172"/>
        <end position="195"/>
    </location>
</feature>
<dbReference type="GO" id="GO:0003700">
    <property type="term" value="F:DNA-binding transcription factor activity"/>
    <property type="evidence" value="ECO:0007669"/>
    <property type="project" value="TreeGrafter"/>
</dbReference>
<dbReference type="Proteomes" id="UP000549394">
    <property type="component" value="Unassembled WGS sequence"/>
</dbReference>
<evidence type="ECO:0000256" key="7">
    <source>
        <dbReference type="ARBA" id="ARBA00023242"/>
    </source>
</evidence>
<dbReference type="AlphaFoldDB" id="A0A7I8VMJ2"/>
<keyword evidence="4 8" id="KW-0863">Zinc-finger</keyword>
<dbReference type="SMART" id="SM00355">
    <property type="entry name" value="ZnF_C2H2"/>
    <property type="match status" value="3"/>
</dbReference>
<dbReference type="GO" id="GO:0008270">
    <property type="term" value="F:zinc ion binding"/>
    <property type="evidence" value="ECO:0007669"/>
    <property type="project" value="UniProtKB-KW"/>
</dbReference>
<dbReference type="InterPro" id="IPR050589">
    <property type="entry name" value="Ikaros_C2H2-ZF"/>
</dbReference>
<dbReference type="InterPro" id="IPR013087">
    <property type="entry name" value="Znf_C2H2_type"/>
</dbReference>
<dbReference type="EMBL" id="CAJFCJ010000006">
    <property type="protein sequence ID" value="CAD5115795.1"/>
    <property type="molecule type" value="Genomic_DNA"/>
</dbReference>
<keyword evidence="7" id="KW-0539">Nucleus</keyword>
<evidence type="ECO:0000256" key="6">
    <source>
        <dbReference type="ARBA" id="ARBA00023125"/>
    </source>
</evidence>
<keyword evidence="6" id="KW-0238">DNA-binding</keyword>
<keyword evidence="2" id="KW-0479">Metal-binding</keyword>
<dbReference type="OrthoDB" id="427030at2759"/>
<accession>A0A7I8VMJ2</accession>
<comment type="subcellular location">
    <subcellularLocation>
        <location evidence="1">Nucleus</location>
    </subcellularLocation>
</comment>